<dbReference type="Proteomes" id="UP000245431">
    <property type="component" value="Chromosome PVE_r2"/>
</dbReference>
<evidence type="ECO:0000313" key="7">
    <source>
        <dbReference type="Proteomes" id="UP000245431"/>
    </source>
</evidence>
<dbReference type="Pfam" id="PF03372">
    <property type="entry name" value="Exo_endo_phos"/>
    <property type="match status" value="1"/>
</dbReference>
<dbReference type="Gene3D" id="3.60.10.10">
    <property type="entry name" value="Endonuclease/exonuclease/phosphatase"/>
    <property type="match status" value="1"/>
</dbReference>
<protein>
    <submittedName>
        <fullName evidence="6">DNAse</fullName>
    </submittedName>
</protein>
<evidence type="ECO:0000256" key="2">
    <source>
        <dbReference type="ARBA" id="ARBA00022722"/>
    </source>
</evidence>
<keyword evidence="2" id="KW-0540">Nuclease</keyword>
<dbReference type="AlphaFoldDB" id="A0A1D3K756"/>
<reference evidence="7" key="1">
    <citation type="submission" date="2016-07" db="EMBL/GenBank/DDBJ databases">
        <authorList>
            <person name="Florea S."/>
            <person name="Webb J.S."/>
            <person name="Jaromczyk J."/>
            <person name="Schardl C.L."/>
        </authorList>
    </citation>
    <scope>NUCLEOTIDE SEQUENCE [LARGE SCALE GENOMIC DNA]</scope>
    <source>
        <strain evidence="7">1YdBTEX2</strain>
    </source>
</reference>
<dbReference type="GO" id="GO:0006308">
    <property type="term" value="P:DNA catabolic process"/>
    <property type="evidence" value="ECO:0007669"/>
    <property type="project" value="InterPro"/>
</dbReference>
<evidence type="ECO:0000256" key="1">
    <source>
        <dbReference type="ARBA" id="ARBA00007359"/>
    </source>
</evidence>
<proteinExistence type="inferred from homology"/>
<dbReference type="SUPFAM" id="SSF56219">
    <property type="entry name" value="DNase I-like"/>
    <property type="match status" value="1"/>
</dbReference>
<gene>
    <name evidence="6" type="ORF">PVE_R2G0155</name>
</gene>
<name>A0A1D3K756_PSEVE</name>
<evidence type="ECO:0000259" key="5">
    <source>
        <dbReference type="Pfam" id="PF03372"/>
    </source>
</evidence>
<dbReference type="PANTHER" id="PTHR11371:SF26">
    <property type="entry name" value="DEOXYRIBONUCLEASE"/>
    <property type="match status" value="1"/>
</dbReference>
<dbReference type="CDD" id="cd10283">
    <property type="entry name" value="MnuA_DNase1-like"/>
    <property type="match status" value="1"/>
</dbReference>
<dbReference type="Gene3D" id="3.40.10.10">
    <property type="entry name" value="DNA Methylphosphotriester Repair Domain"/>
    <property type="match status" value="1"/>
</dbReference>
<accession>A0A1D3K756</accession>
<dbReference type="InterPro" id="IPR005135">
    <property type="entry name" value="Endo/exonuclease/phosphatase"/>
</dbReference>
<dbReference type="GO" id="GO:0003677">
    <property type="term" value="F:DNA binding"/>
    <property type="evidence" value="ECO:0007669"/>
    <property type="project" value="TreeGrafter"/>
</dbReference>
<organism evidence="6 7">
    <name type="scientific">Pseudomonas veronii 1YdBTEX2</name>
    <dbReference type="NCBI Taxonomy" id="1295141"/>
    <lineage>
        <taxon>Bacteria</taxon>
        <taxon>Pseudomonadati</taxon>
        <taxon>Pseudomonadota</taxon>
        <taxon>Gammaproteobacteria</taxon>
        <taxon>Pseudomonadales</taxon>
        <taxon>Pseudomonadaceae</taxon>
        <taxon>Pseudomonas</taxon>
    </lineage>
</organism>
<evidence type="ECO:0000256" key="4">
    <source>
        <dbReference type="SAM" id="SignalP"/>
    </source>
</evidence>
<dbReference type="InterPro" id="IPR035451">
    <property type="entry name" value="Ada-like_dom_sf"/>
</dbReference>
<evidence type="ECO:0000256" key="3">
    <source>
        <dbReference type="ARBA" id="ARBA00022801"/>
    </source>
</evidence>
<dbReference type="EMBL" id="LT599584">
    <property type="protein sequence ID" value="SBW84184.1"/>
    <property type="molecule type" value="Genomic_DNA"/>
</dbReference>
<comment type="similarity">
    <text evidence="1">Belongs to the DNase I family.</text>
</comment>
<keyword evidence="3" id="KW-0378">Hydrolase</keyword>
<dbReference type="InterPro" id="IPR036691">
    <property type="entry name" value="Endo/exonu/phosph_ase_sf"/>
</dbReference>
<sequence length="376" mass="40795">MKRTLLMSALFVLATAVSGVAAAADARIGTWNTMRLGNGDQKSYPALAAVAANVDVLAVQEVMNDEGIQYLKLALEQRTREKWSSLCSSPVGSRNYKEQYCFLSRDSAVQYEDGAVSFLDRKHVFMREPYSARFKSLSDGKTFALATVHIIYGKSAADRTPELKELGNYWEWLEQVYPGEPIMLMGDFNMPPTDKAFESLSARAIPMVTDGASTLSNTNGRFANLYDNVFANQPARSMMSGVGIVNYPAMLKVSHEDGRRAVSDHAPVFFQLGKARLGSAVQMAYPQGPGQQVRQVATAPASNDPVFTQRPATGQAPLTAASNTQAGSVHGNKNSHIYHLSSGCPSYGIISDKNLVVFGSEAEAVASHYRKAGNCK</sequence>
<feature type="domain" description="Endonuclease/exonuclease/phosphatase" evidence="5">
    <location>
        <begin position="30"/>
        <end position="265"/>
    </location>
</feature>
<feature type="signal peptide" evidence="4">
    <location>
        <begin position="1"/>
        <end position="23"/>
    </location>
</feature>
<evidence type="ECO:0000313" key="6">
    <source>
        <dbReference type="EMBL" id="SBW84184.1"/>
    </source>
</evidence>
<dbReference type="InterPro" id="IPR016202">
    <property type="entry name" value="DNase_I"/>
</dbReference>
<dbReference type="GO" id="GO:0004530">
    <property type="term" value="F:deoxyribonuclease I activity"/>
    <property type="evidence" value="ECO:0007669"/>
    <property type="project" value="TreeGrafter"/>
</dbReference>
<dbReference type="SMART" id="SM00476">
    <property type="entry name" value="DNaseIc"/>
    <property type="match status" value="1"/>
</dbReference>
<keyword evidence="4" id="KW-0732">Signal</keyword>
<feature type="chain" id="PRO_5008916541" evidence="4">
    <location>
        <begin position="24"/>
        <end position="376"/>
    </location>
</feature>
<dbReference type="PANTHER" id="PTHR11371">
    <property type="entry name" value="DEOXYRIBONUCLEASE"/>
    <property type="match status" value="1"/>
</dbReference>